<dbReference type="InterPro" id="IPR046335">
    <property type="entry name" value="LacI/GalR-like_sensor"/>
</dbReference>
<reference evidence="6 7" key="1">
    <citation type="submission" date="2019-07" db="EMBL/GenBank/DDBJ databases">
        <title>Whole genome shotgun sequence of Brevifollis gellanilyticus NBRC 108608.</title>
        <authorList>
            <person name="Hosoyama A."/>
            <person name="Uohara A."/>
            <person name="Ohji S."/>
            <person name="Ichikawa N."/>
        </authorList>
    </citation>
    <scope>NUCLEOTIDE SEQUENCE [LARGE SCALE GENOMIC DNA]</scope>
    <source>
        <strain evidence="6 7">NBRC 108608</strain>
    </source>
</reference>
<keyword evidence="3" id="KW-0804">Transcription</keyword>
<dbReference type="InterPro" id="IPR036388">
    <property type="entry name" value="WH-like_DNA-bd_sf"/>
</dbReference>
<evidence type="ECO:0000256" key="1">
    <source>
        <dbReference type="ARBA" id="ARBA00023015"/>
    </source>
</evidence>
<name>A0A512M513_9BACT</name>
<dbReference type="RefSeq" id="WP_146849290.1">
    <property type="nucleotide sequence ID" value="NZ_BKAG01000005.1"/>
</dbReference>
<dbReference type="EMBL" id="BKAG01000005">
    <property type="protein sequence ID" value="GEP41822.1"/>
    <property type="molecule type" value="Genomic_DNA"/>
</dbReference>
<dbReference type="Pfam" id="PF13377">
    <property type="entry name" value="Peripla_BP_3"/>
    <property type="match status" value="1"/>
</dbReference>
<dbReference type="OrthoDB" id="191052at2"/>
<keyword evidence="7" id="KW-1185">Reference proteome</keyword>
<dbReference type="AlphaFoldDB" id="A0A512M513"/>
<evidence type="ECO:0000256" key="2">
    <source>
        <dbReference type="ARBA" id="ARBA00023125"/>
    </source>
</evidence>
<organism evidence="6 7">
    <name type="scientific">Brevifollis gellanilyticus</name>
    <dbReference type="NCBI Taxonomy" id="748831"/>
    <lineage>
        <taxon>Bacteria</taxon>
        <taxon>Pseudomonadati</taxon>
        <taxon>Verrucomicrobiota</taxon>
        <taxon>Verrucomicrobiia</taxon>
        <taxon>Verrucomicrobiales</taxon>
        <taxon>Verrucomicrobiaceae</taxon>
    </lineage>
</organism>
<dbReference type="Gene3D" id="3.40.50.2300">
    <property type="match status" value="2"/>
</dbReference>
<evidence type="ECO:0000313" key="7">
    <source>
        <dbReference type="Proteomes" id="UP000321577"/>
    </source>
</evidence>
<dbReference type="SUPFAM" id="SSF53822">
    <property type="entry name" value="Periplasmic binding protein-like I"/>
    <property type="match status" value="1"/>
</dbReference>
<dbReference type="GO" id="GO:0003677">
    <property type="term" value="F:DNA binding"/>
    <property type="evidence" value="ECO:0007669"/>
    <property type="project" value="UniProtKB-KW"/>
</dbReference>
<comment type="caution">
    <text evidence="6">The sequence shown here is derived from an EMBL/GenBank/DDBJ whole genome shotgun (WGS) entry which is preliminary data.</text>
</comment>
<feature type="domain" description="Transcriptional regulator LacI/GalR-like sensor" evidence="5">
    <location>
        <begin position="192"/>
        <end position="335"/>
    </location>
</feature>
<dbReference type="InterPro" id="IPR036390">
    <property type="entry name" value="WH_DNA-bd_sf"/>
</dbReference>
<keyword evidence="1" id="KW-0805">Transcription regulation</keyword>
<evidence type="ECO:0000259" key="5">
    <source>
        <dbReference type="Pfam" id="PF13377"/>
    </source>
</evidence>
<feature type="domain" description="HTH gntR-type" evidence="4">
    <location>
        <begin position="13"/>
        <end position="64"/>
    </location>
</feature>
<evidence type="ECO:0000259" key="4">
    <source>
        <dbReference type="Pfam" id="PF00392"/>
    </source>
</evidence>
<keyword evidence="2" id="KW-0238">DNA-binding</keyword>
<dbReference type="InterPro" id="IPR000524">
    <property type="entry name" value="Tscrpt_reg_HTH_GntR"/>
</dbReference>
<dbReference type="InterPro" id="IPR028082">
    <property type="entry name" value="Peripla_BP_I"/>
</dbReference>
<dbReference type="Pfam" id="PF00392">
    <property type="entry name" value="GntR"/>
    <property type="match status" value="1"/>
</dbReference>
<evidence type="ECO:0000313" key="6">
    <source>
        <dbReference type="EMBL" id="GEP41822.1"/>
    </source>
</evidence>
<sequence>MQLLKRQSLIDQVAGHLRCGFESGQWQGRLPGVQRLATELDVSKDTVRAALKLLEKDGTLKPQGAGRCRVIPAQRPAHQSQRSLRMAILLPVPLKDDNAHSHRLILGVQNAIESDGHACTIVTQPPDGSLRRVTQLIMQTEADAWVIYAGHHELLKWFTTKRLPALALGGRPLDLPIARSRTILVEAMNQCVDALIGLGHRRMVLIAPQLWRQPTPNHTAEALLSRLALHGIPSSEYNLPAWNETPEGLETLLKALFFATPPTALLLAEPIYCSAVRAWLGEHGLHVPRDVSLVNLLPDPVFQMHLPVYTGFNWPESVHIHRIQRWLGSLLSGEPDLEDYVAYATFHPGGTIGPTRGNVR</sequence>
<evidence type="ECO:0000256" key="3">
    <source>
        <dbReference type="ARBA" id="ARBA00023163"/>
    </source>
</evidence>
<dbReference type="SUPFAM" id="SSF46785">
    <property type="entry name" value="Winged helix' DNA-binding domain"/>
    <property type="match status" value="1"/>
</dbReference>
<gene>
    <name evidence="6" type="ORF">BGE01nite_11130</name>
</gene>
<dbReference type="PRINTS" id="PR00035">
    <property type="entry name" value="HTHGNTR"/>
</dbReference>
<dbReference type="GO" id="GO:0003700">
    <property type="term" value="F:DNA-binding transcription factor activity"/>
    <property type="evidence" value="ECO:0007669"/>
    <property type="project" value="InterPro"/>
</dbReference>
<dbReference type="Proteomes" id="UP000321577">
    <property type="component" value="Unassembled WGS sequence"/>
</dbReference>
<dbReference type="Gene3D" id="1.10.10.10">
    <property type="entry name" value="Winged helix-like DNA-binding domain superfamily/Winged helix DNA-binding domain"/>
    <property type="match status" value="1"/>
</dbReference>
<proteinExistence type="predicted"/>
<accession>A0A512M513</accession>
<protein>
    <submittedName>
        <fullName evidence="6">Uncharacterized protein</fullName>
    </submittedName>
</protein>